<dbReference type="HOGENOM" id="CLU_019613_0_1_1"/>
<gene>
    <name evidence="1" type="ORF">M422DRAFT_193295</name>
</gene>
<dbReference type="EMBL" id="KN837406">
    <property type="protein sequence ID" value="KIJ25604.1"/>
    <property type="molecule type" value="Genomic_DNA"/>
</dbReference>
<sequence>LDKLVDTCAPTPHGRKNKTWYDESYRLAKKMILSNYGLSQEIDQKEIFEAIGAITSQERIDNLLIKLNAYVQGGFFKVHRDSPKSEQHLGTLIIGLLSAFASGSLSISYKKQEHINWSDIAPLGASSFLM</sequence>
<reference evidence="1 2" key="1">
    <citation type="submission" date="2014-06" db="EMBL/GenBank/DDBJ databases">
        <title>Evolutionary Origins and Diversification of the Mycorrhizal Mutualists.</title>
        <authorList>
            <consortium name="DOE Joint Genome Institute"/>
            <consortium name="Mycorrhizal Genomics Consortium"/>
            <person name="Kohler A."/>
            <person name="Kuo A."/>
            <person name="Nagy L.G."/>
            <person name="Floudas D."/>
            <person name="Copeland A."/>
            <person name="Barry K.W."/>
            <person name="Cichocki N."/>
            <person name="Veneault-Fourrey C."/>
            <person name="LaButti K."/>
            <person name="Lindquist E.A."/>
            <person name="Lipzen A."/>
            <person name="Lundell T."/>
            <person name="Morin E."/>
            <person name="Murat C."/>
            <person name="Riley R."/>
            <person name="Ohm R."/>
            <person name="Sun H."/>
            <person name="Tunlid A."/>
            <person name="Henrissat B."/>
            <person name="Grigoriev I.V."/>
            <person name="Hibbett D.S."/>
            <person name="Martin F."/>
        </authorList>
    </citation>
    <scope>NUCLEOTIDE SEQUENCE [LARGE SCALE GENOMIC DNA]</scope>
    <source>
        <strain evidence="1 2">SS14</strain>
    </source>
</reference>
<name>A0A0C9TUT1_SPHS4</name>
<dbReference type="AlphaFoldDB" id="A0A0C9TUT1"/>
<proteinExistence type="predicted"/>
<keyword evidence="2" id="KW-1185">Reference proteome</keyword>
<dbReference type="Proteomes" id="UP000054279">
    <property type="component" value="Unassembled WGS sequence"/>
</dbReference>
<accession>A0A0C9TUT1</accession>
<evidence type="ECO:0000313" key="2">
    <source>
        <dbReference type="Proteomes" id="UP000054279"/>
    </source>
</evidence>
<protein>
    <submittedName>
        <fullName evidence="1">Uncharacterized protein</fullName>
    </submittedName>
</protein>
<organism evidence="1 2">
    <name type="scientific">Sphaerobolus stellatus (strain SS14)</name>
    <dbReference type="NCBI Taxonomy" id="990650"/>
    <lineage>
        <taxon>Eukaryota</taxon>
        <taxon>Fungi</taxon>
        <taxon>Dikarya</taxon>
        <taxon>Basidiomycota</taxon>
        <taxon>Agaricomycotina</taxon>
        <taxon>Agaricomycetes</taxon>
        <taxon>Phallomycetidae</taxon>
        <taxon>Geastrales</taxon>
        <taxon>Sphaerobolaceae</taxon>
        <taxon>Sphaerobolus</taxon>
    </lineage>
</organism>
<feature type="non-terminal residue" evidence="1">
    <location>
        <position position="1"/>
    </location>
</feature>
<evidence type="ECO:0000313" key="1">
    <source>
        <dbReference type="EMBL" id="KIJ25604.1"/>
    </source>
</evidence>
<dbReference type="OrthoDB" id="27483at2759"/>